<organism evidence="6">
    <name type="scientific">Gongylonema pulchrum</name>
    <dbReference type="NCBI Taxonomy" id="637853"/>
    <lineage>
        <taxon>Eukaryota</taxon>
        <taxon>Metazoa</taxon>
        <taxon>Ecdysozoa</taxon>
        <taxon>Nematoda</taxon>
        <taxon>Chromadorea</taxon>
        <taxon>Rhabditida</taxon>
        <taxon>Spirurina</taxon>
        <taxon>Spiruromorpha</taxon>
        <taxon>Spiruroidea</taxon>
        <taxon>Gongylonematidae</taxon>
        <taxon>Gongylonema</taxon>
    </lineage>
</organism>
<dbReference type="GO" id="GO:0000278">
    <property type="term" value="P:mitotic cell cycle"/>
    <property type="evidence" value="ECO:0007669"/>
    <property type="project" value="TreeGrafter"/>
</dbReference>
<dbReference type="PANTHER" id="PTHR22706">
    <property type="entry name" value="ASSEMBLY FACTOR FOR SPINDLE MICROTUBULES"/>
    <property type="match status" value="1"/>
</dbReference>
<dbReference type="Proteomes" id="UP000271098">
    <property type="component" value="Unassembled WGS sequence"/>
</dbReference>
<evidence type="ECO:0000313" key="5">
    <source>
        <dbReference type="Proteomes" id="UP000271098"/>
    </source>
</evidence>
<dbReference type="GO" id="GO:0005737">
    <property type="term" value="C:cytoplasm"/>
    <property type="evidence" value="ECO:0007669"/>
    <property type="project" value="UniProtKB-SubCell"/>
</dbReference>
<accession>A0A183ESG9</accession>
<proteinExistence type="predicted"/>
<reference evidence="6" key="1">
    <citation type="submission" date="2016-06" db="UniProtKB">
        <authorList>
            <consortium name="WormBaseParasite"/>
        </authorList>
    </citation>
    <scope>IDENTIFICATION</scope>
</reference>
<comment type="subcellular location">
    <subcellularLocation>
        <location evidence="1">Cytoplasm</location>
    </subcellularLocation>
</comment>
<dbReference type="GO" id="GO:0007051">
    <property type="term" value="P:spindle organization"/>
    <property type="evidence" value="ECO:0007669"/>
    <property type="project" value="TreeGrafter"/>
</dbReference>
<evidence type="ECO:0000313" key="6">
    <source>
        <dbReference type="WBParaSite" id="GPUH_0002394001-mRNA-1"/>
    </source>
</evidence>
<sequence length="189" mass="21448">MRADSCIYADIGLQEQVLEMLLSFHPFYLRLGLETVLSLQINTGMDGTNYYKILASIVAQNLFRSPKIMKDSRYVQGRAKTIVRKEGAKALQQHFLTKICQFLFIISEARNDDVISLKHRCLFVKSSSYKSFTDVLAMLSRELMTGAINLPKVLSHLGVTLTFKQGFFDEIDYHVKNLSKDLCDGIILG</sequence>
<evidence type="ECO:0000256" key="3">
    <source>
        <dbReference type="ARBA" id="ARBA00022860"/>
    </source>
</evidence>
<name>A0A183ESG9_9BILA</name>
<evidence type="ECO:0000256" key="1">
    <source>
        <dbReference type="ARBA" id="ARBA00004496"/>
    </source>
</evidence>
<dbReference type="EMBL" id="UYRT01099407">
    <property type="protein sequence ID" value="VDN42137.1"/>
    <property type="molecule type" value="Genomic_DNA"/>
</dbReference>
<dbReference type="PANTHER" id="PTHR22706:SF1">
    <property type="entry name" value="ASSEMBLY FACTOR FOR SPINDLE MICROTUBULES"/>
    <property type="match status" value="1"/>
</dbReference>
<dbReference type="InterPro" id="IPR051185">
    <property type="entry name" value="ASPM"/>
</dbReference>
<dbReference type="AlphaFoldDB" id="A0A183ESG9"/>
<dbReference type="OrthoDB" id="5870774at2759"/>
<dbReference type="WBParaSite" id="GPUH_0002394001-mRNA-1">
    <property type="protein sequence ID" value="GPUH_0002394001-mRNA-1"/>
    <property type="gene ID" value="GPUH_0002394001"/>
</dbReference>
<gene>
    <name evidence="4" type="ORF">GPUH_LOCUS23911</name>
</gene>
<keyword evidence="2" id="KW-0963">Cytoplasm</keyword>
<dbReference type="GO" id="GO:0005516">
    <property type="term" value="F:calmodulin binding"/>
    <property type="evidence" value="ECO:0007669"/>
    <property type="project" value="UniProtKB-KW"/>
</dbReference>
<keyword evidence="3" id="KW-0112">Calmodulin-binding</keyword>
<dbReference type="GO" id="GO:0051295">
    <property type="term" value="P:establishment of meiotic spindle localization"/>
    <property type="evidence" value="ECO:0007669"/>
    <property type="project" value="TreeGrafter"/>
</dbReference>
<dbReference type="GO" id="GO:0000922">
    <property type="term" value="C:spindle pole"/>
    <property type="evidence" value="ECO:0007669"/>
    <property type="project" value="TreeGrafter"/>
</dbReference>
<protein>
    <submittedName>
        <fullName evidence="6">Ras-GAP domain-containing protein</fullName>
    </submittedName>
</protein>
<evidence type="ECO:0000313" key="4">
    <source>
        <dbReference type="EMBL" id="VDN42137.1"/>
    </source>
</evidence>
<reference evidence="4 5" key="2">
    <citation type="submission" date="2018-11" db="EMBL/GenBank/DDBJ databases">
        <authorList>
            <consortium name="Pathogen Informatics"/>
        </authorList>
    </citation>
    <scope>NUCLEOTIDE SEQUENCE [LARGE SCALE GENOMIC DNA]</scope>
</reference>
<keyword evidence="5" id="KW-1185">Reference proteome</keyword>
<evidence type="ECO:0000256" key="2">
    <source>
        <dbReference type="ARBA" id="ARBA00022490"/>
    </source>
</evidence>